<reference evidence="1 2" key="1">
    <citation type="submission" date="2018-07" db="EMBL/GenBank/DDBJ databases">
        <title>The genomes of Aspergillus section Nigri reveals drivers in fungal speciation.</title>
        <authorList>
            <consortium name="DOE Joint Genome Institute"/>
            <person name="Vesth T.C."/>
            <person name="Nybo J."/>
            <person name="Theobald S."/>
            <person name="Brandl J."/>
            <person name="Frisvad J.C."/>
            <person name="Nielsen K.F."/>
            <person name="Lyhne E.K."/>
            <person name="Kogle M.E."/>
            <person name="Kuo A."/>
            <person name="Riley R."/>
            <person name="Clum A."/>
            <person name="Nolan M."/>
            <person name="Lipzen A."/>
            <person name="Salamov A."/>
            <person name="Henrissat B."/>
            <person name="Wiebenga A."/>
            <person name="De vries R.P."/>
            <person name="Grigoriev I.V."/>
            <person name="Mortensen U.H."/>
            <person name="Andersen M.R."/>
            <person name="Baker S.E."/>
        </authorList>
    </citation>
    <scope>NUCLEOTIDE SEQUENCE [LARGE SCALE GENOMIC DNA]</scope>
    <source>
        <strain evidence="1 2">CBS 139.54b</strain>
    </source>
</reference>
<dbReference type="GeneID" id="38132450"/>
<name>A0A3F3QJM4_9EURO</name>
<proteinExistence type="predicted"/>
<dbReference type="EMBL" id="KZ852032">
    <property type="protein sequence ID" value="RDH39200.1"/>
    <property type="molecule type" value="Genomic_DNA"/>
</dbReference>
<dbReference type="RefSeq" id="XP_026632222.1">
    <property type="nucleotide sequence ID" value="XM_026764094.1"/>
</dbReference>
<accession>A0A3F3QJM4</accession>
<evidence type="ECO:0000313" key="1">
    <source>
        <dbReference type="EMBL" id="RDH39200.1"/>
    </source>
</evidence>
<protein>
    <submittedName>
        <fullName evidence="1">Uncharacterized protein</fullName>
    </submittedName>
</protein>
<dbReference type="Proteomes" id="UP000253729">
    <property type="component" value="Unassembled WGS sequence"/>
</dbReference>
<evidence type="ECO:0000313" key="2">
    <source>
        <dbReference type="Proteomes" id="UP000253729"/>
    </source>
</evidence>
<organism evidence="1 2">
    <name type="scientific">Aspergillus welwitschiae</name>
    <dbReference type="NCBI Taxonomy" id="1341132"/>
    <lineage>
        <taxon>Eukaryota</taxon>
        <taxon>Fungi</taxon>
        <taxon>Dikarya</taxon>
        <taxon>Ascomycota</taxon>
        <taxon>Pezizomycotina</taxon>
        <taxon>Eurotiomycetes</taxon>
        <taxon>Eurotiomycetidae</taxon>
        <taxon>Eurotiales</taxon>
        <taxon>Aspergillaceae</taxon>
        <taxon>Aspergillus</taxon>
        <taxon>Aspergillus subgen. Circumdati</taxon>
    </lineage>
</organism>
<keyword evidence="2" id="KW-1185">Reference proteome</keyword>
<dbReference type="AlphaFoldDB" id="A0A3F3QJM4"/>
<sequence>MSIGWGGIIEDSHDVQVSGIGTVSVRSSQTRQARRMTAGILSDSLRLYPVKAVSSLHPRHRGGNPLERVNNSCDFLVLLVAIIVSRRIVGPGIGER</sequence>
<gene>
    <name evidence="1" type="ORF">BDQ94DRAFT_132628</name>
</gene>